<keyword evidence="2" id="KW-1185">Reference proteome</keyword>
<proteinExistence type="predicted"/>
<dbReference type="EMBL" id="ML977569">
    <property type="protein sequence ID" value="KAF2004004.1"/>
    <property type="molecule type" value="Genomic_DNA"/>
</dbReference>
<protein>
    <submittedName>
        <fullName evidence="1">Uncharacterized protein</fullName>
    </submittedName>
</protein>
<reference evidence="1" key="1">
    <citation type="journal article" date="2020" name="Stud. Mycol.">
        <title>101 Dothideomycetes genomes: a test case for predicting lifestyles and emergence of pathogens.</title>
        <authorList>
            <person name="Haridas S."/>
            <person name="Albert R."/>
            <person name="Binder M."/>
            <person name="Bloem J."/>
            <person name="Labutti K."/>
            <person name="Salamov A."/>
            <person name="Andreopoulos B."/>
            <person name="Baker S."/>
            <person name="Barry K."/>
            <person name="Bills G."/>
            <person name="Bluhm B."/>
            <person name="Cannon C."/>
            <person name="Castanera R."/>
            <person name="Culley D."/>
            <person name="Daum C."/>
            <person name="Ezra D."/>
            <person name="Gonzalez J."/>
            <person name="Henrissat B."/>
            <person name="Kuo A."/>
            <person name="Liang C."/>
            <person name="Lipzen A."/>
            <person name="Lutzoni F."/>
            <person name="Magnuson J."/>
            <person name="Mondo S."/>
            <person name="Nolan M."/>
            <person name="Ohm R."/>
            <person name="Pangilinan J."/>
            <person name="Park H.-J."/>
            <person name="Ramirez L."/>
            <person name="Alfaro M."/>
            <person name="Sun H."/>
            <person name="Tritt A."/>
            <person name="Yoshinaga Y."/>
            <person name="Zwiers L.-H."/>
            <person name="Turgeon B."/>
            <person name="Goodwin S."/>
            <person name="Spatafora J."/>
            <person name="Crous P."/>
            <person name="Grigoriev I."/>
        </authorList>
    </citation>
    <scope>NUCLEOTIDE SEQUENCE</scope>
    <source>
        <strain evidence="1">CBS 123094</strain>
    </source>
</reference>
<dbReference type="Proteomes" id="UP000799779">
    <property type="component" value="Unassembled WGS sequence"/>
</dbReference>
<gene>
    <name evidence="1" type="ORF">P154DRAFT_617267</name>
</gene>
<dbReference type="AlphaFoldDB" id="A0A6A5WSS1"/>
<sequence>MGRDLGSGILDGLPFRILLSTPTNWPKYARDKMVEAAEKAGLKHRAGPLSTELIVLSAAEAQGIAATHRFRPPAPDIGEVVIFCGVRDYILEIVTYRIGEPDQTVSGMYQEDMILPPRESVVTDDRFGQLVHILLGRDDLSDFAISVQHNVMNVWKSNLEYACATDFLELALCLPREVLVEIRRQKTKANISKQLKGDYCRLARHDLDIIYMNVTKQIMDILNKQLKKVEEAQHKRPVMLLLSIDLRFMHPSLQADPRMADIRVECIDHLRQLSLVARGAVLKGCAVDGIYGGLLPTVVSTDMAHYVKAPWG</sequence>
<organism evidence="1 2">
    <name type="scientific">Amniculicola lignicola CBS 123094</name>
    <dbReference type="NCBI Taxonomy" id="1392246"/>
    <lineage>
        <taxon>Eukaryota</taxon>
        <taxon>Fungi</taxon>
        <taxon>Dikarya</taxon>
        <taxon>Ascomycota</taxon>
        <taxon>Pezizomycotina</taxon>
        <taxon>Dothideomycetes</taxon>
        <taxon>Pleosporomycetidae</taxon>
        <taxon>Pleosporales</taxon>
        <taxon>Amniculicolaceae</taxon>
        <taxon>Amniculicola</taxon>
    </lineage>
</organism>
<evidence type="ECO:0000313" key="2">
    <source>
        <dbReference type="Proteomes" id="UP000799779"/>
    </source>
</evidence>
<evidence type="ECO:0000313" key="1">
    <source>
        <dbReference type="EMBL" id="KAF2004004.1"/>
    </source>
</evidence>
<accession>A0A6A5WSS1</accession>
<name>A0A6A5WSS1_9PLEO</name>